<dbReference type="GO" id="GO:0005506">
    <property type="term" value="F:iron ion binding"/>
    <property type="evidence" value="ECO:0007669"/>
    <property type="project" value="InterPro"/>
</dbReference>
<evidence type="ECO:0000256" key="1">
    <source>
        <dbReference type="ARBA" id="ARBA00001971"/>
    </source>
</evidence>
<dbReference type="FunFam" id="1.10.630.10:FF:000006">
    <property type="entry name" value="Cytochrome P450 302a1, mitochondrial"/>
    <property type="match status" value="1"/>
</dbReference>
<evidence type="ECO:0000256" key="2">
    <source>
        <dbReference type="ARBA" id="ARBA00010617"/>
    </source>
</evidence>
<comment type="caution">
    <text evidence="10">The sequence shown here is derived from an EMBL/GenBank/DDBJ whole genome shotgun (WGS) entry which is preliminary data.</text>
</comment>
<dbReference type="PANTHER" id="PTHR24279:SF120">
    <property type="entry name" value="CYTOCHROME P450"/>
    <property type="match status" value="1"/>
</dbReference>
<evidence type="ECO:0000313" key="11">
    <source>
        <dbReference type="Proteomes" id="UP000749559"/>
    </source>
</evidence>
<comment type="similarity">
    <text evidence="2 9">Belongs to the cytochrome P450 family.</text>
</comment>
<dbReference type="InterPro" id="IPR001128">
    <property type="entry name" value="Cyt_P450"/>
</dbReference>
<dbReference type="GO" id="GO:0004497">
    <property type="term" value="F:monooxygenase activity"/>
    <property type="evidence" value="ECO:0007669"/>
    <property type="project" value="UniProtKB-KW"/>
</dbReference>
<gene>
    <name evidence="10" type="ORF">OFUS_LOCUS19397</name>
</gene>
<evidence type="ECO:0000256" key="9">
    <source>
        <dbReference type="RuleBase" id="RU000461"/>
    </source>
</evidence>
<evidence type="ECO:0000256" key="8">
    <source>
        <dbReference type="PIRSR" id="PIRSR602401-1"/>
    </source>
</evidence>
<evidence type="ECO:0000256" key="4">
    <source>
        <dbReference type="ARBA" id="ARBA00022723"/>
    </source>
</evidence>
<dbReference type="GO" id="GO:0016705">
    <property type="term" value="F:oxidoreductase activity, acting on paired donors, with incorporation or reduction of molecular oxygen"/>
    <property type="evidence" value="ECO:0007669"/>
    <property type="project" value="InterPro"/>
</dbReference>
<evidence type="ECO:0000256" key="7">
    <source>
        <dbReference type="ARBA" id="ARBA00023033"/>
    </source>
</evidence>
<comment type="cofactor">
    <cofactor evidence="1 8">
        <name>heme</name>
        <dbReference type="ChEBI" id="CHEBI:30413"/>
    </cofactor>
</comment>
<dbReference type="AlphaFoldDB" id="A0A8J1U5X0"/>
<dbReference type="Proteomes" id="UP000749559">
    <property type="component" value="Unassembled WGS sequence"/>
</dbReference>
<dbReference type="PRINTS" id="PR00463">
    <property type="entry name" value="EP450I"/>
</dbReference>
<sequence length="479" mass="54774">MVNPFHLMPGPKVWPIFGCGLNYSKFGKYSFERLHLAKIDYYKRYGNIYRERLGPMWIVNLFSPDDMAKVFRAEGRYPNRPALPIVTAGHKHDGIRLGLGSLGGKEWHKLRTSITKIMMRPKAATLYLPAQNKVADDFVQFLKESRNEKMQIPDFYNQILKYTMESIGTVCFNTRLGTLSHDLKADSEAYKMVMGSAAMFDGVVRTTYAFPWYMLFRTKLYKQFKWGKETCEKIAQIYIDKTLERLKNTNDGNEAHESEVTFLTTLLESGKVSKEEALDITVDLFTAAIDSTASALSFAIYNLSKHPEKQEKLYQEIKDVVGDGGDVTADQLDKMHYLKACIKESFRLNFPIEGGTRRILEESLELGGYKVPKGTLIAMNAQTTCLMEEYFDKPFEYVPERWMKDGSAELNPPPAFTMMPFGYGPRMCVGRRFAEQEIYLALMKMVGHFKLGYTGKGIGMLNRVFTMPDSPLTVTFTER</sequence>
<protein>
    <submittedName>
        <fullName evidence="10">Uncharacterized protein</fullName>
    </submittedName>
</protein>
<evidence type="ECO:0000256" key="3">
    <source>
        <dbReference type="ARBA" id="ARBA00022617"/>
    </source>
</evidence>
<dbReference type="InterPro" id="IPR017972">
    <property type="entry name" value="Cyt_P450_CS"/>
</dbReference>
<keyword evidence="5 9" id="KW-0560">Oxidoreductase</keyword>
<dbReference type="PROSITE" id="PS00086">
    <property type="entry name" value="CYTOCHROME_P450"/>
    <property type="match status" value="1"/>
</dbReference>
<keyword evidence="6 8" id="KW-0408">Iron</keyword>
<dbReference type="EMBL" id="CAIIXF020000009">
    <property type="protein sequence ID" value="CAH1794752.1"/>
    <property type="molecule type" value="Genomic_DNA"/>
</dbReference>
<name>A0A8J1U5X0_OWEFU</name>
<dbReference type="Pfam" id="PF00067">
    <property type="entry name" value="p450"/>
    <property type="match status" value="1"/>
</dbReference>
<evidence type="ECO:0000256" key="6">
    <source>
        <dbReference type="ARBA" id="ARBA00023004"/>
    </source>
</evidence>
<feature type="binding site" description="axial binding residue" evidence="8">
    <location>
        <position position="428"/>
    </location>
    <ligand>
        <name>heme</name>
        <dbReference type="ChEBI" id="CHEBI:30413"/>
    </ligand>
    <ligandPart>
        <name>Fe</name>
        <dbReference type="ChEBI" id="CHEBI:18248"/>
    </ligandPart>
</feature>
<keyword evidence="3 8" id="KW-0349">Heme</keyword>
<dbReference type="GO" id="GO:0020037">
    <property type="term" value="F:heme binding"/>
    <property type="evidence" value="ECO:0007669"/>
    <property type="project" value="InterPro"/>
</dbReference>
<organism evidence="10 11">
    <name type="scientific">Owenia fusiformis</name>
    <name type="common">Polychaete worm</name>
    <dbReference type="NCBI Taxonomy" id="6347"/>
    <lineage>
        <taxon>Eukaryota</taxon>
        <taxon>Metazoa</taxon>
        <taxon>Spiralia</taxon>
        <taxon>Lophotrochozoa</taxon>
        <taxon>Annelida</taxon>
        <taxon>Polychaeta</taxon>
        <taxon>Sedentaria</taxon>
        <taxon>Canalipalpata</taxon>
        <taxon>Sabellida</taxon>
        <taxon>Oweniida</taxon>
        <taxon>Oweniidae</taxon>
        <taxon>Owenia</taxon>
    </lineage>
</organism>
<reference evidence="10" key="1">
    <citation type="submission" date="2022-03" db="EMBL/GenBank/DDBJ databases">
        <authorList>
            <person name="Martin C."/>
        </authorList>
    </citation>
    <scope>NUCLEOTIDE SEQUENCE</scope>
</reference>
<evidence type="ECO:0000256" key="5">
    <source>
        <dbReference type="ARBA" id="ARBA00023002"/>
    </source>
</evidence>
<evidence type="ECO:0000313" key="10">
    <source>
        <dbReference type="EMBL" id="CAH1794752.1"/>
    </source>
</evidence>
<dbReference type="CDD" id="cd11054">
    <property type="entry name" value="CYP24A1-like"/>
    <property type="match status" value="1"/>
</dbReference>
<dbReference type="InterPro" id="IPR036396">
    <property type="entry name" value="Cyt_P450_sf"/>
</dbReference>
<proteinExistence type="inferred from homology"/>
<dbReference type="PANTHER" id="PTHR24279">
    <property type="entry name" value="CYTOCHROME P450"/>
    <property type="match status" value="1"/>
</dbReference>
<accession>A0A8J1U5X0</accession>
<dbReference type="Gene3D" id="1.10.630.10">
    <property type="entry name" value="Cytochrome P450"/>
    <property type="match status" value="1"/>
</dbReference>
<dbReference type="InterPro" id="IPR050479">
    <property type="entry name" value="CYP11_CYP27_families"/>
</dbReference>
<dbReference type="SUPFAM" id="SSF48264">
    <property type="entry name" value="Cytochrome P450"/>
    <property type="match status" value="1"/>
</dbReference>
<keyword evidence="11" id="KW-1185">Reference proteome</keyword>
<dbReference type="PRINTS" id="PR00385">
    <property type="entry name" value="P450"/>
</dbReference>
<dbReference type="OrthoDB" id="3945418at2759"/>
<keyword evidence="7 9" id="KW-0503">Monooxygenase</keyword>
<keyword evidence="4 8" id="KW-0479">Metal-binding</keyword>
<dbReference type="InterPro" id="IPR002401">
    <property type="entry name" value="Cyt_P450_E_grp-I"/>
</dbReference>